<name>T0R844_SAPDV</name>
<dbReference type="STRING" id="1156394.T0R844"/>
<proteinExistence type="predicted"/>
<evidence type="ECO:0000313" key="4">
    <source>
        <dbReference type="EMBL" id="EQC28253.1"/>
    </source>
</evidence>
<dbReference type="VEuPathDB" id="FungiDB:SDRG_14076"/>
<organism evidence="4 5">
    <name type="scientific">Saprolegnia diclina (strain VS20)</name>
    <dbReference type="NCBI Taxonomy" id="1156394"/>
    <lineage>
        <taxon>Eukaryota</taxon>
        <taxon>Sar</taxon>
        <taxon>Stramenopiles</taxon>
        <taxon>Oomycota</taxon>
        <taxon>Saprolegniomycetes</taxon>
        <taxon>Saprolegniales</taxon>
        <taxon>Saprolegniaceae</taxon>
        <taxon>Saprolegnia</taxon>
    </lineage>
</organism>
<dbReference type="GeneID" id="19954803"/>
<dbReference type="EMBL" id="JH767197">
    <property type="protein sequence ID" value="EQC28253.1"/>
    <property type="molecule type" value="Genomic_DNA"/>
</dbReference>
<dbReference type="eggNOG" id="KOG4842">
    <property type="taxonomic scope" value="Eukaryota"/>
</dbReference>
<dbReference type="PROSITE" id="PS50053">
    <property type="entry name" value="UBIQUITIN_2"/>
    <property type="match status" value="1"/>
</dbReference>
<gene>
    <name evidence="4" type="ORF">SDRG_14076</name>
</gene>
<evidence type="ECO:0000259" key="3">
    <source>
        <dbReference type="PROSITE" id="PS51397"/>
    </source>
</evidence>
<dbReference type="Pfam" id="PF08325">
    <property type="entry name" value="WLM"/>
    <property type="match status" value="1"/>
</dbReference>
<dbReference type="InParanoid" id="T0R844"/>
<dbReference type="CDD" id="cd17039">
    <property type="entry name" value="Ubl_ubiquitin_like"/>
    <property type="match status" value="1"/>
</dbReference>
<evidence type="ECO:0000259" key="2">
    <source>
        <dbReference type="PROSITE" id="PS50053"/>
    </source>
</evidence>
<dbReference type="Proteomes" id="UP000030762">
    <property type="component" value="Unassembled WGS sequence"/>
</dbReference>
<dbReference type="Gene3D" id="3.10.20.90">
    <property type="entry name" value="Phosphatidylinositol 3-kinase Catalytic Subunit, Chain A, domain 1"/>
    <property type="match status" value="1"/>
</dbReference>
<feature type="domain" description="WLM" evidence="3">
    <location>
        <begin position="110"/>
        <end position="286"/>
    </location>
</feature>
<dbReference type="OrthoDB" id="49605at2759"/>
<dbReference type="Gene3D" id="1.20.58.2190">
    <property type="match status" value="1"/>
</dbReference>
<dbReference type="InterPro" id="IPR018997">
    <property type="entry name" value="PUB_domain"/>
</dbReference>
<dbReference type="SUPFAM" id="SSF54236">
    <property type="entry name" value="Ubiquitin-like"/>
    <property type="match status" value="1"/>
</dbReference>
<dbReference type="SMART" id="SM00213">
    <property type="entry name" value="UBQ"/>
    <property type="match status" value="1"/>
</dbReference>
<sequence length="471" mass="51326">MKVLRVKHAERVLSLPLGADGSSVAELKKQIEALTHAPVDQQRLIVKGKVLADDDVVVDDGRTAVLLVRPSAEAIAAMNEQEAALKKIEETRASRSLVSIQAKNEVLSARAHAALAYRFHEIQTLPGLPDEAKARAILTSLAQDKGILHVMAKHKWTVGALAEMFPDGKVGVDPVCVLGLNENKGQRILLRLRTDDLQGFRKYLTIKKVLYHELTHNDVSDHNNEFYQLMRQVEAECNTVPGTTTSIQVPTTSPTHAARGHVLGGSTPAAIDSRQLRAERALERFTAPQSAPAEAVDIVISLPSILENVPLPRPTPASAPPTPASAPVSPVSVPAPVSATRPWNLPTIELDTALLESLGEREQRVVAAAVALRARLLHEPRSQQTNVLRSLHAVLSNILQAPANPLYRRLRKTNARIAMYIMGVPPALELLTHIGFIDELPDQTHLVLQRDDPGLIWLGKSLLDPLVEAIH</sequence>
<reference evidence="4 5" key="1">
    <citation type="submission" date="2012-04" db="EMBL/GenBank/DDBJ databases">
        <title>The Genome Sequence of Saprolegnia declina VS20.</title>
        <authorList>
            <consortium name="The Broad Institute Genome Sequencing Platform"/>
            <person name="Russ C."/>
            <person name="Nusbaum C."/>
            <person name="Tyler B."/>
            <person name="van West P."/>
            <person name="Dieguez-Uribeondo J."/>
            <person name="de Bruijn I."/>
            <person name="Tripathy S."/>
            <person name="Jiang R."/>
            <person name="Young S.K."/>
            <person name="Zeng Q."/>
            <person name="Gargeya S."/>
            <person name="Fitzgerald M."/>
            <person name="Haas B."/>
            <person name="Abouelleil A."/>
            <person name="Alvarado L."/>
            <person name="Arachchi H.M."/>
            <person name="Berlin A."/>
            <person name="Chapman S.B."/>
            <person name="Goldberg J."/>
            <person name="Griggs A."/>
            <person name="Gujja S."/>
            <person name="Hansen M."/>
            <person name="Howarth C."/>
            <person name="Imamovic A."/>
            <person name="Larimer J."/>
            <person name="McCowen C."/>
            <person name="Montmayeur A."/>
            <person name="Murphy C."/>
            <person name="Neiman D."/>
            <person name="Pearson M."/>
            <person name="Priest M."/>
            <person name="Roberts A."/>
            <person name="Saif S."/>
            <person name="Shea T."/>
            <person name="Sisk P."/>
            <person name="Sykes S."/>
            <person name="Wortman J."/>
            <person name="Nusbaum C."/>
            <person name="Birren B."/>
        </authorList>
    </citation>
    <scope>NUCLEOTIDE SEQUENCE [LARGE SCALE GENOMIC DNA]</scope>
    <source>
        <strain evidence="4 5">VS20</strain>
    </source>
</reference>
<dbReference type="InterPro" id="IPR013536">
    <property type="entry name" value="WLM_dom"/>
</dbReference>
<evidence type="ECO:0000256" key="1">
    <source>
        <dbReference type="SAM" id="MobiDB-lite"/>
    </source>
</evidence>
<protein>
    <recommendedName>
        <fullName evidence="6">WLM domain-containing protein</fullName>
    </recommendedName>
</protein>
<feature type="domain" description="Ubiquitin-like" evidence="2">
    <location>
        <begin position="23"/>
        <end position="61"/>
    </location>
</feature>
<accession>T0R844</accession>
<dbReference type="InterPro" id="IPR000626">
    <property type="entry name" value="Ubiquitin-like_dom"/>
</dbReference>
<dbReference type="Pfam" id="PF09409">
    <property type="entry name" value="PUB"/>
    <property type="match status" value="1"/>
</dbReference>
<dbReference type="PROSITE" id="PS51397">
    <property type="entry name" value="WLM"/>
    <property type="match status" value="1"/>
</dbReference>
<dbReference type="OMA" id="VEAECNT"/>
<evidence type="ECO:0008006" key="6">
    <source>
        <dbReference type="Google" id="ProtNLM"/>
    </source>
</evidence>
<evidence type="ECO:0000313" key="5">
    <source>
        <dbReference type="Proteomes" id="UP000030762"/>
    </source>
</evidence>
<keyword evidence="5" id="KW-1185">Reference proteome</keyword>
<dbReference type="PANTHER" id="PTHR47796">
    <property type="entry name" value="ZINC METALLOPROTEINASE-LIKE PROTEIN"/>
    <property type="match status" value="1"/>
</dbReference>
<feature type="compositionally biased region" description="Polar residues" evidence="1">
    <location>
        <begin position="244"/>
        <end position="255"/>
    </location>
</feature>
<dbReference type="Pfam" id="PF00240">
    <property type="entry name" value="ubiquitin"/>
    <property type="match status" value="1"/>
</dbReference>
<dbReference type="SUPFAM" id="SSF143503">
    <property type="entry name" value="PUG domain-like"/>
    <property type="match status" value="1"/>
</dbReference>
<dbReference type="AlphaFoldDB" id="T0R844"/>
<dbReference type="InterPro" id="IPR029071">
    <property type="entry name" value="Ubiquitin-like_domsf"/>
</dbReference>
<feature type="region of interest" description="Disordered" evidence="1">
    <location>
        <begin position="244"/>
        <end position="267"/>
    </location>
</feature>
<dbReference type="RefSeq" id="XP_008618402.1">
    <property type="nucleotide sequence ID" value="XM_008620180.1"/>
</dbReference>
<dbReference type="PANTHER" id="PTHR47796:SF1">
    <property type="entry name" value="OS08G0500800 PROTEIN"/>
    <property type="match status" value="1"/>
</dbReference>
<dbReference type="InterPro" id="IPR036339">
    <property type="entry name" value="PUB-like_dom_sf"/>
</dbReference>